<dbReference type="GO" id="GO:0005737">
    <property type="term" value="C:cytoplasm"/>
    <property type="evidence" value="ECO:0007669"/>
    <property type="project" value="UniProtKB-SubCell"/>
</dbReference>
<gene>
    <name evidence="10" type="ORF">E6L36_01165</name>
    <name evidence="9" type="ORF">H0N82_00240</name>
</gene>
<keyword evidence="2" id="KW-0813">Transport</keyword>
<dbReference type="Proteomes" id="UP000307517">
    <property type="component" value="Unassembled WGS sequence"/>
</dbReference>
<sequence>MNDVVDIRVDDRLIHGQVAGLWTNRLAATRIMVIDDEVANDNAQKELLRMVAPASVNTSIITEEKAFNNLSANRYAGQRVFVLVKSPLVLKRLFDRGLKIHTINLGNVSKRDDRRTILPGIALNDREREALYSLINQGVTVTAIKTPTDPRLIVTEKMLRGNE</sequence>
<evidence type="ECO:0000313" key="11">
    <source>
        <dbReference type="Proteomes" id="UP000307517"/>
    </source>
</evidence>
<protein>
    <submittedName>
        <fullName evidence="10">PTS mannose/fructose/sorbose transporter subunit IIB</fullName>
    </submittedName>
    <submittedName>
        <fullName evidence="9">PTS sugar transporter subunit IIB</fullName>
    </submittedName>
</protein>
<dbReference type="InterPro" id="IPR004720">
    <property type="entry name" value="PTS_IIB_sorbose-sp"/>
</dbReference>
<dbReference type="EMBL" id="JACCKI010000001">
    <property type="protein sequence ID" value="NZA03579.1"/>
    <property type="molecule type" value="Genomic_DNA"/>
</dbReference>
<name>A0A171J5Q3_LACRH</name>
<proteinExistence type="predicted"/>
<dbReference type="Proteomes" id="UP000552935">
    <property type="component" value="Unassembled WGS sequence"/>
</dbReference>
<dbReference type="Gene3D" id="3.40.35.10">
    <property type="entry name" value="Phosphotransferase system, sorbose subfamily IIB component"/>
    <property type="match status" value="1"/>
</dbReference>
<evidence type="ECO:0000256" key="5">
    <source>
        <dbReference type="ARBA" id="ARBA00022679"/>
    </source>
</evidence>
<keyword evidence="7" id="KW-0418">Kinase</keyword>
<evidence type="ECO:0000256" key="3">
    <source>
        <dbReference type="ARBA" id="ARBA00022490"/>
    </source>
</evidence>
<dbReference type="SUPFAM" id="SSF52728">
    <property type="entry name" value="PTS IIb component"/>
    <property type="match status" value="1"/>
</dbReference>
<dbReference type="Pfam" id="PF03830">
    <property type="entry name" value="PTSIIB_sorb"/>
    <property type="match status" value="1"/>
</dbReference>
<keyword evidence="4 9" id="KW-0762">Sugar transport</keyword>
<organism evidence="9 12">
    <name type="scientific">Lacticaseibacillus rhamnosus</name>
    <name type="common">Lactobacillus rhamnosus</name>
    <dbReference type="NCBI Taxonomy" id="47715"/>
    <lineage>
        <taxon>Bacteria</taxon>
        <taxon>Bacillati</taxon>
        <taxon>Bacillota</taxon>
        <taxon>Bacilli</taxon>
        <taxon>Lactobacillales</taxon>
        <taxon>Lactobacillaceae</taxon>
        <taxon>Lacticaseibacillus</taxon>
    </lineage>
</organism>
<evidence type="ECO:0000313" key="12">
    <source>
        <dbReference type="Proteomes" id="UP000552935"/>
    </source>
</evidence>
<dbReference type="GO" id="GO:0009401">
    <property type="term" value="P:phosphoenolpyruvate-dependent sugar phosphotransferase system"/>
    <property type="evidence" value="ECO:0007669"/>
    <property type="project" value="UniProtKB-KW"/>
</dbReference>
<feature type="domain" description="PTS EIIB type-4" evidence="8">
    <location>
        <begin position="1"/>
        <end position="163"/>
    </location>
</feature>
<evidence type="ECO:0000256" key="6">
    <source>
        <dbReference type="ARBA" id="ARBA00022683"/>
    </source>
</evidence>
<accession>A0A171J5Q3</accession>
<evidence type="ECO:0000313" key="9">
    <source>
        <dbReference type="EMBL" id="NZA03579.1"/>
    </source>
</evidence>
<comment type="subcellular location">
    <subcellularLocation>
        <location evidence="1">Cytoplasm</location>
    </subcellularLocation>
</comment>
<dbReference type="GO" id="GO:0016301">
    <property type="term" value="F:kinase activity"/>
    <property type="evidence" value="ECO:0007669"/>
    <property type="project" value="UniProtKB-KW"/>
</dbReference>
<dbReference type="RefSeq" id="WP_005690823.1">
    <property type="nucleotide sequence ID" value="NZ_CABFNI010000001.1"/>
</dbReference>
<dbReference type="InterPro" id="IPR036667">
    <property type="entry name" value="PTS_IIB_sorbose-sp_sf"/>
</dbReference>
<comment type="caution">
    <text evidence="9">The sequence shown here is derived from an EMBL/GenBank/DDBJ whole genome shotgun (WGS) entry which is preliminary data.</text>
</comment>
<keyword evidence="6" id="KW-0598">Phosphotransferase system</keyword>
<dbReference type="PROSITE" id="PS51101">
    <property type="entry name" value="PTS_EIIB_TYPE_4"/>
    <property type="match status" value="1"/>
</dbReference>
<evidence type="ECO:0000313" key="10">
    <source>
        <dbReference type="EMBL" id="THC79146.1"/>
    </source>
</evidence>
<evidence type="ECO:0000256" key="1">
    <source>
        <dbReference type="ARBA" id="ARBA00004496"/>
    </source>
</evidence>
<evidence type="ECO:0000256" key="4">
    <source>
        <dbReference type="ARBA" id="ARBA00022597"/>
    </source>
</evidence>
<keyword evidence="5" id="KW-0808">Transferase</keyword>
<dbReference type="AlphaFoldDB" id="A0A171J5Q3"/>
<reference evidence="10 11" key="1">
    <citation type="submission" date="2019-04" db="EMBL/GenBank/DDBJ databases">
        <title>Genome Announcement to Ensure Probiotic Safety of Lactobacillus rhamnosus UBLR-58.</title>
        <authorList>
            <person name="Sulthana A."/>
            <person name="Lakshmi S.G."/>
            <person name="Madempudi R.S."/>
        </authorList>
    </citation>
    <scope>NUCLEOTIDE SEQUENCE [LARGE SCALE GENOMIC DNA]</scope>
    <source>
        <strain evidence="10 11">UBLR-58</strain>
    </source>
</reference>
<dbReference type="GO" id="GO:0008982">
    <property type="term" value="F:protein-N(PI)-phosphohistidine-sugar phosphotransferase activity"/>
    <property type="evidence" value="ECO:0007669"/>
    <property type="project" value="InterPro"/>
</dbReference>
<evidence type="ECO:0000259" key="8">
    <source>
        <dbReference type="PROSITE" id="PS51101"/>
    </source>
</evidence>
<dbReference type="EMBL" id="SSHM01000001">
    <property type="protein sequence ID" value="THC79146.1"/>
    <property type="molecule type" value="Genomic_DNA"/>
</dbReference>
<reference evidence="9 12" key="2">
    <citation type="submission" date="2020-07" db="EMBL/GenBank/DDBJ databases">
        <title>Organ Donor 1.</title>
        <authorList>
            <person name="Marsh A.J."/>
            <person name="Azcarate-Peril M.A."/>
        </authorList>
    </citation>
    <scope>NUCLEOTIDE SEQUENCE [LARGE SCALE GENOMIC DNA]</scope>
    <source>
        <strain evidence="9 12">AMC0712</strain>
    </source>
</reference>
<evidence type="ECO:0000256" key="2">
    <source>
        <dbReference type="ARBA" id="ARBA00022448"/>
    </source>
</evidence>
<keyword evidence="3" id="KW-0963">Cytoplasm</keyword>
<evidence type="ECO:0000256" key="7">
    <source>
        <dbReference type="ARBA" id="ARBA00022777"/>
    </source>
</evidence>